<reference evidence="3" key="1">
    <citation type="submission" date="2023-07" db="EMBL/GenBank/DDBJ databases">
        <title>Gilvimarinus algae sp. nov., isolated from the surface of Kelp.</title>
        <authorList>
            <person name="Sun Y.Y."/>
            <person name="Gong Y."/>
            <person name="Du Z.J."/>
        </authorList>
    </citation>
    <scope>NUCLEOTIDE SEQUENCE</scope>
    <source>
        <strain evidence="3">SDUM040014</strain>
    </source>
</reference>
<dbReference type="RefSeq" id="WP_302714897.1">
    <property type="nucleotide sequence ID" value="NZ_JAULRT010000062.1"/>
</dbReference>
<protein>
    <recommendedName>
        <fullName evidence="5">Cell division protein FtsL</fullName>
    </recommendedName>
</protein>
<proteinExistence type="predicted"/>
<name>A0ABT8TIA2_9GAMM</name>
<evidence type="ECO:0000256" key="1">
    <source>
        <dbReference type="SAM" id="Coils"/>
    </source>
</evidence>
<comment type="caution">
    <text evidence="3">The sequence shown here is derived from an EMBL/GenBank/DDBJ whole genome shotgun (WGS) entry which is preliminary data.</text>
</comment>
<evidence type="ECO:0000313" key="4">
    <source>
        <dbReference type="Proteomes" id="UP001168380"/>
    </source>
</evidence>
<organism evidence="3 4">
    <name type="scientific">Gilvimarinus algae</name>
    <dbReference type="NCBI Taxonomy" id="3058037"/>
    <lineage>
        <taxon>Bacteria</taxon>
        <taxon>Pseudomonadati</taxon>
        <taxon>Pseudomonadota</taxon>
        <taxon>Gammaproteobacteria</taxon>
        <taxon>Cellvibrionales</taxon>
        <taxon>Cellvibrionaceae</taxon>
        <taxon>Gilvimarinus</taxon>
    </lineage>
</organism>
<keyword evidence="2" id="KW-0812">Transmembrane</keyword>
<feature type="coiled-coil region" evidence="1">
    <location>
        <begin position="53"/>
        <end position="80"/>
    </location>
</feature>
<accession>A0ABT8TIA2</accession>
<keyword evidence="2" id="KW-0472">Membrane</keyword>
<keyword evidence="4" id="KW-1185">Reference proteome</keyword>
<sequence length="167" mass="18641">MSLNDWNNINSSLLDDELIGRLPIHHTSSSVKLILIGLTICSIIFAVFTAINLRTIKSELRNLELKNADLQRVIEDKDRAIFSLKQAADKIKQNHQSKNLTPQLSSRYLQKPGVSGNKKHSSDGWVAQVGSIRAMDSESQSKKTLKECLGDKPSIDSAVVQCMRQKK</sequence>
<evidence type="ECO:0000256" key="2">
    <source>
        <dbReference type="SAM" id="Phobius"/>
    </source>
</evidence>
<evidence type="ECO:0000313" key="3">
    <source>
        <dbReference type="EMBL" id="MDO3383836.1"/>
    </source>
</evidence>
<feature type="transmembrane region" description="Helical" evidence="2">
    <location>
        <begin position="33"/>
        <end position="53"/>
    </location>
</feature>
<evidence type="ECO:0008006" key="5">
    <source>
        <dbReference type="Google" id="ProtNLM"/>
    </source>
</evidence>
<keyword evidence="1" id="KW-0175">Coiled coil</keyword>
<dbReference type="EMBL" id="JAULRT010000062">
    <property type="protein sequence ID" value="MDO3383836.1"/>
    <property type="molecule type" value="Genomic_DNA"/>
</dbReference>
<dbReference type="Proteomes" id="UP001168380">
    <property type="component" value="Unassembled WGS sequence"/>
</dbReference>
<keyword evidence="2" id="KW-1133">Transmembrane helix</keyword>
<gene>
    <name evidence="3" type="ORF">QWI16_16755</name>
</gene>